<dbReference type="EMBL" id="AQHY01000040">
    <property type="protein sequence ID" value="EOA52490.1"/>
    <property type="molecule type" value="Genomic_DNA"/>
</dbReference>
<feature type="compositionally biased region" description="Basic residues" evidence="1">
    <location>
        <begin position="88"/>
        <end position="99"/>
    </location>
</feature>
<dbReference type="OrthoDB" id="284171at2"/>
<protein>
    <submittedName>
        <fullName evidence="2">Uncharacterized protein</fullName>
    </submittedName>
</protein>
<dbReference type="STRING" id="1121098.HMPREF1534_03917"/>
<proteinExistence type="predicted"/>
<dbReference type="Proteomes" id="UP000017831">
    <property type="component" value="Unassembled WGS sequence"/>
</dbReference>
<comment type="caution">
    <text evidence="2">The sequence shown here is derived from an EMBL/GenBank/DDBJ whole genome shotgun (WGS) entry which is preliminary data.</text>
</comment>
<evidence type="ECO:0000313" key="2">
    <source>
        <dbReference type="EMBL" id="EOA52490.1"/>
    </source>
</evidence>
<reference evidence="2 3" key="1">
    <citation type="submission" date="2013-04" db="EMBL/GenBank/DDBJ databases">
        <title>The Genome Sequence of Bacteroides massiliensis DSM 17679.</title>
        <authorList>
            <consortium name="The Broad Institute Genomics Platform"/>
            <person name="Earl A."/>
            <person name="Ward D."/>
            <person name="Feldgarden M."/>
            <person name="Gevers D."/>
            <person name="Martens E."/>
            <person name="Fenner L."/>
            <person name="Roux V."/>
            <person name="Mallet M.N."/>
            <person name="Raoult D."/>
            <person name="Walker B."/>
            <person name="Young S."/>
            <person name="Zeng Q."/>
            <person name="Gargeya S."/>
            <person name="Fitzgerald M."/>
            <person name="Haas B."/>
            <person name="Abouelleil A."/>
            <person name="Allen A.W."/>
            <person name="Alvarado L."/>
            <person name="Arachchi H.M."/>
            <person name="Berlin A.M."/>
            <person name="Chapman S.B."/>
            <person name="Gainer-Dewar J."/>
            <person name="Goldberg J."/>
            <person name="Griggs A."/>
            <person name="Gujja S."/>
            <person name="Hansen M."/>
            <person name="Howarth C."/>
            <person name="Imamovic A."/>
            <person name="Ireland A."/>
            <person name="Larimer J."/>
            <person name="McCowan C."/>
            <person name="Murphy C."/>
            <person name="Pearson M."/>
            <person name="Poon T.W."/>
            <person name="Priest M."/>
            <person name="Roberts A."/>
            <person name="Saif S."/>
            <person name="Shea T."/>
            <person name="Sisk P."/>
            <person name="Sykes S."/>
            <person name="Wortman J."/>
            <person name="Nusbaum C."/>
            <person name="Birren B."/>
        </authorList>
    </citation>
    <scope>NUCLEOTIDE SEQUENCE [LARGE SCALE GENOMIC DNA]</scope>
    <source>
        <strain evidence="3">B84634 / Timone 84634 / DSM 17679 / JCM 13223</strain>
    </source>
</reference>
<keyword evidence="3" id="KW-1185">Reference proteome</keyword>
<organism evidence="2 3">
    <name type="scientific">Phocaeicola massiliensis B84634 = Timone 84634 = DSM 17679 = JCM 13223</name>
    <dbReference type="NCBI Taxonomy" id="1121098"/>
    <lineage>
        <taxon>Bacteria</taxon>
        <taxon>Pseudomonadati</taxon>
        <taxon>Bacteroidota</taxon>
        <taxon>Bacteroidia</taxon>
        <taxon>Bacteroidales</taxon>
        <taxon>Bacteroidaceae</taxon>
        <taxon>Phocaeicola</taxon>
    </lineage>
</organism>
<accession>U6R866</accession>
<dbReference type="RefSeq" id="WP_005945472.1">
    <property type="nucleotide sequence ID" value="NZ_KB890376.1"/>
</dbReference>
<gene>
    <name evidence="2" type="ORF">HMPREF1534_03917</name>
</gene>
<dbReference type="eggNOG" id="ENOG503325A">
    <property type="taxonomic scope" value="Bacteria"/>
</dbReference>
<dbReference type="PATRIC" id="fig|1121098.3.peg.4000"/>
<feature type="region of interest" description="Disordered" evidence="1">
    <location>
        <begin position="82"/>
        <end position="114"/>
    </location>
</feature>
<sequence>MGVKKAILEKWMVAQKKHHLSDKHVQMARELGLNPDKLGKIDNHTQETWKAPLPQFIEEIYYKRFKREAPETVKPLKQIMAEQEKKKKEQKKAKEIRRKLRDENTDVSATDIID</sequence>
<dbReference type="HOGENOM" id="CLU_2178570_0_0_10"/>
<name>U6R866_9BACT</name>
<dbReference type="GeneID" id="60060219"/>
<dbReference type="AlphaFoldDB" id="U6R866"/>
<evidence type="ECO:0000256" key="1">
    <source>
        <dbReference type="SAM" id="MobiDB-lite"/>
    </source>
</evidence>
<evidence type="ECO:0000313" key="3">
    <source>
        <dbReference type="Proteomes" id="UP000017831"/>
    </source>
</evidence>